<dbReference type="EMBL" id="JAACJK010000170">
    <property type="protein sequence ID" value="KAF5320274.1"/>
    <property type="molecule type" value="Genomic_DNA"/>
</dbReference>
<dbReference type="AlphaFoldDB" id="A0A8H5BBN8"/>
<protein>
    <submittedName>
        <fullName evidence="2">Uncharacterized protein</fullName>
    </submittedName>
</protein>
<evidence type="ECO:0000313" key="3">
    <source>
        <dbReference type="Proteomes" id="UP000541558"/>
    </source>
</evidence>
<gene>
    <name evidence="2" type="ORF">D9611_011389</name>
</gene>
<evidence type="ECO:0000256" key="1">
    <source>
        <dbReference type="SAM" id="MobiDB-lite"/>
    </source>
</evidence>
<accession>A0A8H5BBN8</accession>
<sequence length="209" mass="22898">MDPSFNLDRRTLENGFSQPTRMDIQVRLAVPYHLDAFSTLKYPVSALGFVPIAINRPLNPIFRTPKNQNYTLSGRTFSLAATSSPTSLGQALDKPLSHGVIHQKARRQTRDKGTQNLCTADPFPGPPKIQKSIPPSFSLPALETSPRNHKRGTARGIGVDTRPVSRSSENRKIHRAILKTHSRASSFGKAARLNEGYGNGLGDNETSQG</sequence>
<feature type="region of interest" description="Disordered" evidence="1">
    <location>
        <begin position="189"/>
        <end position="209"/>
    </location>
</feature>
<comment type="caution">
    <text evidence="2">The sequence shown here is derived from an EMBL/GenBank/DDBJ whole genome shotgun (WGS) entry which is preliminary data.</text>
</comment>
<dbReference type="OrthoDB" id="3113385at2759"/>
<proteinExistence type="predicted"/>
<reference evidence="2 3" key="1">
    <citation type="journal article" date="2020" name="ISME J.">
        <title>Uncovering the hidden diversity of litter-decomposition mechanisms in mushroom-forming fungi.</title>
        <authorList>
            <person name="Floudas D."/>
            <person name="Bentzer J."/>
            <person name="Ahren D."/>
            <person name="Johansson T."/>
            <person name="Persson P."/>
            <person name="Tunlid A."/>
        </authorList>
    </citation>
    <scope>NUCLEOTIDE SEQUENCE [LARGE SCALE GENOMIC DNA]</scope>
    <source>
        <strain evidence="2 3">CBS 175.51</strain>
    </source>
</reference>
<feature type="region of interest" description="Disordered" evidence="1">
    <location>
        <begin position="141"/>
        <end position="170"/>
    </location>
</feature>
<evidence type="ECO:0000313" key="2">
    <source>
        <dbReference type="EMBL" id="KAF5320274.1"/>
    </source>
</evidence>
<name>A0A8H5BBN8_9AGAR</name>
<keyword evidence="3" id="KW-1185">Reference proteome</keyword>
<dbReference type="Proteomes" id="UP000541558">
    <property type="component" value="Unassembled WGS sequence"/>
</dbReference>
<organism evidence="2 3">
    <name type="scientific">Ephemerocybe angulata</name>
    <dbReference type="NCBI Taxonomy" id="980116"/>
    <lineage>
        <taxon>Eukaryota</taxon>
        <taxon>Fungi</taxon>
        <taxon>Dikarya</taxon>
        <taxon>Basidiomycota</taxon>
        <taxon>Agaricomycotina</taxon>
        <taxon>Agaricomycetes</taxon>
        <taxon>Agaricomycetidae</taxon>
        <taxon>Agaricales</taxon>
        <taxon>Agaricineae</taxon>
        <taxon>Psathyrellaceae</taxon>
        <taxon>Ephemerocybe</taxon>
    </lineage>
</organism>